<gene>
    <name evidence="1" type="ORF">ASPBRDRAFT_36583</name>
</gene>
<evidence type="ECO:0000313" key="2">
    <source>
        <dbReference type="Proteomes" id="UP000184499"/>
    </source>
</evidence>
<proteinExistence type="predicted"/>
<evidence type="ECO:0000313" key="1">
    <source>
        <dbReference type="EMBL" id="OJJ77357.1"/>
    </source>
</evidence>
<name>A0A1L9V090_ASPBC</name>
<dbReference type="RefSeq" id="XP_067484604.1">
    <property type="nucleotide sequence ID" value="XM_067623532.1"/>
</dbReference>
<keyword evidence="2" id="KW-1185">Reference proteome</keyword>
<dbReference type="GeneID" id="93576020"/>
<dbReference type="EMBL" id="KV878679">
    <property type="protein sequence ID" value="OJJ77357.1"/>
    <property type="molecule type" value="Genomic_DNA"/>
</dbReference>
<reference evidence="2" key="1">
    <citation type="journal article" date="2017" name="Genome Biol.">
        <title>Comparative genomics reveals high biological diversity and specific adaptations in the industrially and medically important fungal genus Aspergillus.</title>
        <authorList>
            <person name="de Vries R.P."/>
            <person name="Riley R."/>
            <person name="Wiebenga A."/>
            <person name="Aguilar-Osorio G."/>
            <person name="Amillis S."/>
            <person name="Uchima C.A."/>
            <person name="Anderluh G."/>
            <person name="Asadollahi M."/>
            <person name="Askin M."/>
            <person name="Barry K."/>
            <person name="Battaglia E."/>
            <person name="Bayram O."/>
            <person name="Benocci T."/>
            <person name="Braus-Stromeyer S.A."/>
            <person name="Caldana C."/>
            <person name="Canovas D."/>
            <person name="Cerqueira G.C."/>
            <person name="Chen F."/>
            <person name="Chen W."/>
            <person name="Choi C."/>
            <person name="Clum A."/>
            <person name="Dos Santos R.A."/>
            <person name="Damasio A.R."/>
            <person name="Diallinas G."/>
            <person name="Emri T."/>
            <person name="Fekete E."/>
            <person name="Flipphi M."/>
            <person name="Freyberg S."/>
            <person name="Gallo A."/>
            <person name="Gournas C."/>
            <person name="Habgood R."/>
            <person name="Hainaut M."/>
            <person name="Harispe M.L."/>
            <person name="Henrissat B."/>
            <person name="Hilden K.S."/>
            <person name="Hope R."/>
            <person name="Hossain A."/>
            <person name="Karabika E."/>
            <person name="Karaffa L."/>
            <person name="Karanyi Z."/>
            <person name="Krasevec N."/>
            <person name="Kuo A."/>
            <person name="Kusch H."/>
            <person name="LaButti K."/>
            <person name="Lagendijk E.L."/>
            <person name="Lapidus A."/>
            <person name="Levasseur A."/>
            <person name="Lindquist E."/>
            <person name="Lipzen A."/>
            <person name="Logrieco A.F."/>
            <person name="MacCabe A."/>
            <person name="Maekelae M.R."/>
            <person name="Malavazi I."/>
            <person name="Melin P."/>
            <person name="Meyer V."/>
            <person name="Mielnichuk N."/>
            <person name="Miskei M."/>
            <person name="Molnar A.P."/>
            <person name="Mule G."/>
            <person name="Ngan C.Y."/>
            <person name="Orejas M."/>
            <person name="Orosz E."/>
            <person name="Ouedraogo J.P."/>
            <person name="Overkamp K.M."/>
            <person name="Park H.-S."/>
            <person name="Perrone G."/>
            <person name="Piumi F."/>
            <person name="Punt P.J."/>
            <person name="Ram A.F."/>
            <person name="Ramon A."/>
            <person name="Rauscher S."/>
            <person name="Record E."/>
            <person name="Riano-Pachon D.M."/>
            <person name="Robert V."/>
            <person name="Roehrig J."/>
            <person name="Ruller R."/>
            <person name="Salamov A."/>
            <person name="Salih N.S."/>
            <person name="Samson R.A."/>
            <person name="Sandor E."/>
            <person name="Sanguinetti M."/>
            <person name="Schuetze T."/>
            <person name="Sepcic K."/>
            <person name="Shelest E."/>
            <person name="Sherlock G."/>
            <person name="Sophianopoulou V."/>
            <person name="Squina F.M."/>
            <person name="Sun H."/>
            <person name="Susca A."/>
            <person name="Todd R.B."/>
            <person name="Tsang A."/>
            <person name="Unkles S.E."/>
            <person name="van de Wiele N."/>
            <person name="van Rossen-Uffink D."/>
            <person name="Oliveira J.V."/>
            <person name="Vesth T.C."/>
            <person name="Visser J."/>
            <person name="Yu J.-H."/>
            <person name="Zhou M."/>
            <person name="Andersen M.R."/>
            <person name="Archer D.B."/>
            <person name="Baker S.E."/>
            <person name="Benoit I."/>
            <person name="Brakhage A.A."/>
            <person name="Braus G.H."/>
            <person name="Fischer R."/>
            <person name="Frisvad J.C."/>
            <person name="Goldman G.H."/>
            <person name="Houbraken J."/>
            <person name="Oakley B."/>
            <person name="Pocsi I."/>
            <person name="Scazzocchio C."/>
            <person name="Seiboth B."/>
            <person name="vanKuyk P.A."/>
            <person name="Wortman J."/>
            <person name="Dyer P.S."/>
            <person name="Grigoriev I.V."/>
        </authorList>
    </citation>
    <scope>NUCLEOTIDE SEQUENCE [LARGE SCALE GENOMIC DNA]</scope>
    <source>
        <strain evidence="2">CBS 101740 / IMI 381727 / IBT 21946</strain>
    </source>
</reference>
<protein>
    <submittedName>
        <fullName evidence="1">Uncharacterized protein</fullName>
    </submittedName>
</protein>
<dbReference type="Proteomes" id="UP000184499">
    <property type="component" value="Unassembled WGS sequence"/>
</dbReference>
<dbReference type="AlphaFoldDB" id="A0A1L9V090"/>
<accession>A0A1L9V090</accession>
<dbReference type="VEuPathDB" id="FungiDB:ASPBRDRAFT_36583"/>
<sequence length="125" mass="14311">MVSDIVAQVTGAFCRDRLRELSQYLCSRFVADSRFLIALQSNRQALEPRGYQVRHVDPAMVSYWSPKHDCIVTLCSAVYTWLILTINPQSTAINRGMLRSACHVNRHWQEVFSPTIPASSTRERI</sequence>
<organism evidence="1 2">
    <name type="scientific">Aspergillus brasiliensis (strain CBS 101740 / IMI 381727 / IBT 21946)</name>
    <dbReference type="NCBI Taxonomy" id="767769"/>
    <lineage>
        <taxon>Eukaryota</taxon>
        <taxon>Fungi</taxon>
        <taxon>Dikarya</taxon>
        <taxon>Ascomycota</taxon>
        <taxon>Pezizomycotina</taxon>
        <taxon>Eurotiomycetes</taxon>
        <taxon>Eurotiomycetidae</taxon>
        <taxon>Eurotiales</taxon>
        <taxon>Aspergillaceae</taxon>
        <taxon>Aspergillus</taxon>
        <taxon>Aspergillus subgen. Circumdati</taxon>
    </lineage>
</organism>